<dbReference type="EMBL" id="PSQE01000002">
    <property type="protein sequence ID" value="RHN72435.1"/>
    <property type="molecule type" value="Genomic_DNA"/>
</dbReference>
<organism evidence="1 4">
    <name type="scientific">Medicago truncatula</name>
    <name type="common">Barrel medic</name>
    <name type="synonym">Medicago tribuloides</name>
    <dbReference type="NCBI Taxonomy" id="3880"/>
    <lineage>
        <taxon>Eukaryota</taxon>
        <taxon>Viridiplantae</taxon>
        <taxon>Streptophyta</taxon>
        <taxon>Embryophyta</taxon>
        <taxon>Tracheophyta</taxon>
        <taxon>Spermatophyta</taxon>
        <taxon>Magnoliopsida</taxon>
        <taxon>eudicotyledons</taxon>
        <taxon>Gunneridae</taxon>
        <taxon>Pentapetalae</taxon>
        <taxon>rosids</taxon>
        <taxon>fabids</taxon>
        <taxon>Fabales</taxon>
        <taxon>Fabaceae</taxon>
        <taxon>Papilionoideae</taxon>
        <taxon>50 kb inversion clade</taxon>
        <taxon>NPAAA clade</taxon>
        <taxon>Hologalegina</taxon>
        <taxon>IRL clade</taxon>
        <taxon>Trifolieae</taxon>
        <taxon>Medicago</taxon>
    </lineage>
</organism>
<evidence type="ECO:0000313" key="1">
    <source>
        <dbReference type="EMBL" id="KEH36753.1"/>
    </source>
</evidence>
<name>A0A072V5X6_MEDTR</name>
<dbReference type="HOGENOM" id="CLU_145046_0_0_1"/>
<dbReference type="AlphaFoldDB" id="A0A072V5X6"/>
<reference evidence="3" key="3">
    <citation type="submission" date="2015-04" db="UniProtKB">
        <authorList>
            <consortium name="EnsemblPlants"/>
        </authorList>
    </citation>
    <scope>IDENTIFICATION</scope>
    <source>
        <strain evidence="3">cv. Jemalong A17</strain>
    </source>
</reference>
<gene>
    <name evidence="1" type="ordered locus">MTR_2g022020</name>
    <name evidence="2" type="ORF">MtrunA17_Chr2g0287611</name>
</gene>
<keyword evidence="4" id="KW-1185">Reference proteome</keyword>
<accession>A0A072V5X6</accession>
<reference evidence="2" key="5">
    <citation type="journal article" date="2018" name="Nat. Plants">
        <title>Whole-genome landscape of Medicago truncatula symbiotic genes.</title>
        <authorList>
            <person name="Pecrix Y."/>
            <person name="Gamas P."/>
            <person name="Carrere S."/>
        </authorList>
    </citation>
    <scope>NUCLEOTIDE SEQUENCE</scope>
    <source>
        <tissue evidence="2">Leaves</tissue>
    </source>
</reference>
<dbReference type="EMBL" id="CM001218">
    <property type="protein sequence ID" value="KEH36753.1"/>
    <property type="molecule type" value="Genomic_DNA"/>
</dbReference>
<sequence>MPKDLYNEFSLEAVECQLVMLNGHIALLQYYGEMTTFQISILGELGVGKSWTKIFTVRLSSSVRRPIGAAKKGNIYFAKEDGEMVHFDLDTQMMEELGVKGWNCQMVIYKESLLSI</sequence>
<evidence type="ECO:0000313" key="4">
    <source>
        <dbReference type="Proteomes" id="UP000002051"/>
    </source>
</evidence>
<dbReference type="Proteomes" id="UP000002051">
    <property type="component" value="Chromosome 2"/>
</dbReference>
<evidence type="ECO:0000313" key="2">
    <source>
        <dbReference type="EMBL" id="RHN72435.1"/>
    </source>
</evidence>
<dbReference type="Proteomes" id="UP000265566">
    <property type="component" value="Chromosome 2"/>
</dbReference>
<reference evidence="1 4" key="2">
    <citation type="journal article" date="2014" name="BMC Genomics">
        <title>An improved genome release (version Mt4.0) for the model legume Medicago truncatula.</title>
        <authorList>
            <person name="Tang H."/>
            <person name="Krishnakumar V."/>
            <person name="Bidwell S."/>
            <person name="Rosen B."/>
            <person name="Chan A."/>
            <person name="Zhou S."/>
            <person name="Gentzbittel L."/>
            <person name="Childs K.L."/>
            <person name="Yandell M."/>
            <person name="Gundlach H."/>
            <person name="Mayer K.F."/>
            <person name="Schwartz D.C."/>
            <person name="Town C.D."/>
        </authorList>
    </citation>
    <scope>GENOME REANNOTATION</scope>
    <source>
        <strain evidence="1">A17</strain>
        <strain evidence="3 4">cv. Jemalong A17</strain>
    </source>
</reference>
<proteinExistence type="predicted"/>
<evidence type="ECO:0000313" key="3">
    <source>
        <dbReference type="EnsemblPlants" id="KEH36753"/>
    </source>
</evidence>
<evidence type="ECO:0000313" key="5">
    <source>
        <dbReference type="Proteomes" id="UP000265566"/>
    </source>
</evidence>
<reference evidence="5" key="4">
    <citation type="journal article" date="2018" name="Nat. Plants">
        <title>Whole-genome landscape of Medicago truncatula symbiotic genes.</title>
        <authorList>
            <person name="Pecrix Y."/>
            <person name="Staton S.E."/>
            <person name="Sallet E."/>
            <person name="Lelandais-Briere C."/>
            <person name="Moreau S."/>
            <person name="Carrere S."/>
            <person name="Blein T."/>
            <person name="Jardinaud M.F."/>
            <person name="Latrasse D."/>
            <person name="Zouine M."/>
            <person name="Zahm M."/>
            <person name="Kreplak J."/>
            <person name="Mayjonade B."/>
            <person name="Satge C."/>
            <person name="Perez M."/>
            <person name="Cauet S."/>
            <person name="Marande W."/>
            <person name="Chantry-Darmon C."/>
            <person name="Lopez-Roques C."/>
            <person name="Bouchez O."/>
            <person name="Berard A."/>
            <person name="Debelle F."/>
            <person name="Munos S."/>
            <person name="Bendahmane A."/>
            <person name="Berges H."/>
            <person name="Niebel A."/>
            <person name="Buitink J."/>
            <person name="Frugier F."/>
            <person name="Benhamed M."/>
            <person name="Crespi M."/>
            <person name="Gouzy J."/>
            <person name="Gamas P."/>
        </authorList>
    </citation>
    <scope>NUCLEOTIDE SEQUENCE [LARGE SCALE GENOMIC DNA]</scope>
    <source>
        <strain evidence="5">cv. Jemalong A17</strain>
    </source>
</reference>
<protein>
    <submittedName>
        <fullName evidence="1 3">Uncharacterized protein</fullName>
    </submittedName>
</protein>
<dbReference type="Gramene" id="rna8145">
    <property type="protein sequence ID" value="RHN72435.1"/>
    <property type="gene ID" value="gene8145"/>
</dbReference>
<dbReference type="EnsemblPlants" id="KEH36753">
    <property type="protein sequence ID" value="KEH36753"/>
    <property type="gene ID" value="MTR_2g022020"/>
</dbReference>
<reference evidence="1 4" key="1">
    <citation type="journal article" date="2011" name="Nature">
        <title>The Medicago genome provides insight into the evolution of rhizobial symbioses.</title>
        <authorList>
            <person name="Young N.D."/>
            <person name="Debelle F."/>
            <person name="Oldroyd G.E."/>
            <person name="Geurts R."/>
            <person name="Cannon S.B."/>
            <person name="Udvardi M.K."/>
            <person name="Benedito V.A."/>
            <person name="Mayer K.F."/>
            <person name="Gouzy J."/>
            <person name="Schoof H."/>
            <person name="Van de Peer Y."/>
            <person name="Proost S."/>
            <person name="Cook D.R."/>
            <person name="Meyers B.C."/>
            <person name="Spannagl M."/>
            <person name="Cheung F."/>
            <person name="De Mita S."/>
            <person name="Krishnakumar V."/>
            <person name="Gundlach H."/>
            <person name="Zhou S."/>
            <person name="Mudge J."/>
            <person name="Bharti A.K."/>
            <person name="Murray J.D."/>
            <person name="Naoumkina M.A."/>
            <person name="Rosen B."/>
            <person name="Silverstein K.A."/>
            <person name="Tang H."/>
            <person name="Rombauts S."/>
            <person name="Zhao P.X."/>
            <person name="Zhou P."/>
            <person name="Barbe V."/>
            <person name="Bardou P."/>
            <person name="Bechner M."/>
            <person name="Bellec A."/>
            <person name="Berger A."/>
            <person name="Berges H."/>
            <person name="Bidwell S."/>
            <person name="Bisseling T."/>
            <person name="Choisne N."/>
            <person name="Couloux A."/>
            <person name="Denny R."/>
            <person name="Deshpande S."/>
            <person name="Dai X."/>
            <person name="Doyle J.J."/>
            <person name="Dudez A.M."/>
            <person name="Farmer A.D."/>
            <person name="Fouteau S."/>
            <person name="Franken C."/>
            <person name="Gibelin C."/>
            <person name="Gish J."/>
            <person name="Goldstein S."/>
            <person name="Gonzalez A.J."/>
            <person name="Green P.J."/>
            <person name="Hallab A."/>
            <person name="Hartog M."/>
            <person name="Hua A."/>
            <person name="Humphray S.J."/>
            <person name="Jeong D.H."/>
            <person name="Jing Y."/>
            <person name="Jocker A."/>
            <person name="Kenton S.M."/>
            <person name="Kim D.J."/>
            <person name="Klee K."/>
            <person name="Lai H."/>
            <person name="Lang C."/>
            <person name="Lin S."/>
            <person name="Macmil S.L."/>
            <person name="Magdelenat G."/>
            <person name="Matthews L."/>
            <person name="McCorrison J."/>
            <person name="Monaghan E.L."/>
            <person name="Mun J.H."/>
            <person name="Najar F.Z."/>
            <person name="Nicholson C."/>
            <person name="Noirot C."/>
            <person name="O'Bleness M."/>
            <person name="Paule C.R."/>
            <person name="Poulain J."/>
            <person name="Prion F."/>
            <person name="Qin B."/>
            <person name="Qu C."/>
            <person name="Retzel E.F."/>
            <person name="Riddle C."/>
            <person name="Sallet E."/>
            <person name="Samain S."/>
            <person name="Samson N."/>
            <person name="Sanders I."/>
            <person name="Saurat O."/>
            <person name="Scarpelli C."/>
            <person name="Schiex T."/>
            <person name="Segurens B."/>
            <person name="Severin A.J."/>
            <person name="Sherrier D.J."/>
            <person name="Shi R."/>
            <person name="Sims S."/>
            <person name="Singer S.R."/>
            <person name="Sinharoy S."/>
            <person name="Sterck L."/>
            <person name="Viollet A."/>
            <person name="Wang B.B."/>
            <person name="Wang K."/>
            <person name="Wang M."/>
            <person name="Wang X."/>
            <person name="Warfsmann J."/>
            <person name="Weissenbach J."/>
            <person name="White D.D."/>
            <person name="White J.D."/>
            <person name="Wiley G.B."/>
            <person name="Wincker P."/>
            <person name="Xing Y."/>
            <person name="Yang L."/>
            <person name="Yao Z."/>
            <person name="Ying F."/>
            <person name="Zhai J."/>
            <person name="Zhou L."/>
            <person name="Zuber A."/>
            <person name="Denarie J."/>
            <person name="Dixon R.A."/>
            <person name="May G.D."/>
            <person name="Schwartz D.C."/>
            <person name="Rogers J."/>
            <person name="Quetier F."/>
            <person name="Town C.D."/>
            <person name="Roe B.A."/>
        </authorList>
    </citation>
    <scope>NUCLEOTIDE SEQUENCE [LARGE SCALE GENOMIC DNA]</scope>
    <source>
        <strain evidence="1">A17</strain>
        <strain evidence="3 4">cv. Jemalong A17</strain>
    </source>
</reference>